<dbReference type="InterPro" id="IPR014710">
    <property type="entry name" value="RmlC-like_jellyroll"/>
</dbReference>
<dbReference type="SUPFAM" id="SSF51182">
    <property type="entry name" value="RmlC-like cupins"/>
    <property type="match status" value="1"/>
</dbReference>
<dbReference type="InterPro" id="IPR012093">
    <property type="entry name" value="Pirin"/>
</dbReference>
<evidence type="ECO:0008006" key="7">
    <source>
        <dbReference type="Google" id="ProtNLM"/>
    </source>
</evidence>
<dbReference type="PANTHER" id="PTHR13903:SF8">
    <property type="entry name" value="PIRIN"/>
    <property type="match status" value="1"/>
</dbReference>
<comment type="similarity">
    <text evidence="1 2">Belongs to the pirin family.</text>
</comment>
<reference evidence="6" key="1">
    <citation type="submission" date="2016-10" db="EMBL/GenBank/DDBJ databases">
        <authorList>
            <person name="Varghese N."/>
            <person name="Submissions S."/>
        </authorList>
    </citation>
    <scope>NUCLEOTIDE SEQUENCE [LARGE SCALE GENOMIC DNA]</scope>
    <source>
        <strain evidence="6">DSM 17044</strain>
    </source>
</reference>
<dbReference type="AlphaFoldDB" id="A0A1H7ZRF8"/>
<evidence type="ECO:0000313" key="6">
    <source>
        <dbReference type="Proteomes" id="UP000182719"/>
    </source>
</evidence>
<evidence type="ECO:0000259" key="3">
    <source>
        <dbReference type="Pfam" id="PF02678"/>
    </source>
</evidence>
<protein>
    <recommendedName>
        <fullName evidence="7">Pirin family protein</fullName>
    </recommendedName>
</protein>
<feature type="domain" description="Pirin N-terminal" evidence="3">
    <location>
        <begin position="64"/>
        <end position="139"/>
    </location>
</feature>
<gene>
    <name evidence="5" type="ORF">SAMN05444354_119110</name>
</gene>
<dbReference type="Proteomes" id="UP000182719">
    <property type="component" value="Unassembled WGS sequence"/>
</dbReference>
<accession>A0A1H7ZRF8</accession>
<evidence type="ECO:0000313" key="5">
    <source>
        <dbReference type="EMBL" id="SEM61015.1"/>
    </source>
</evidence>
<name>A0A1H7ZRF8_STIAU</name>
<organism evidence="5 6">
    <name type="scientific">Stigmatella aurantiaca</name>
    <dbReference type="NCBI Taxonomy" id="41"/>
    <lineage>
        <taxon>Bacteria</taxon>
        <taxon>Pseudomonadati</taxon>
        <taxon>Myxococcota</taxon>
        <taxon>Myxococcia</taxon>
        <taxon>Myxococcales</taxon>
        <taxon>Cystobacterineae</taxon>
        <taxon>Archangiaceae</taxon>
        <taxon>Stigmatella</taxon>
    </lineage>
</organism>
<evidence type="ECO:0000256" key="1">
    <source>
        <dbReference type="ARBA" id="ARBA00008416"/>
    </source>
</evidence>
<proteinExistence type="inferred from homology"/>
<dbReference type="Pfam" id="PF05726">
    <property type="entry name" value="Pirin_C"/>
    <property type="match status" value="1"/>
</dbReference>
<dbReference type="Gene3D" id="2.60.120.10">
    <property type="entry name" value="Jelly Rolls"/>
    <property type="match status" value="2"/>
</dbReference>
<dbReference type="InterPro" id="IPR011051">
    <property type="entry name" value="RmlC_Cupin_sf"/>
</dbReference>
<dbReference type="OrthoDB" id="9780903at2"/>
<dbReference type="PANTHER" id="PTHR13903">
    <property type="entry name" value="PIRIN-RELATED"/>
    <property type="match status" value="1"/>
</dbReference>
<evidence type="ECO:0000256" key="2">
    <source>
        <dbReference type="RuleBase" id="RU003457"/>
    </source>
</evidence>
<dbReference type="InterPro" id="IPR008778">
    <property type="entry name" value="Pirin_C_dom"/>
</dbReference>
<dbReference type="InterPro" id="IPR003829">
    <property type="entry name" value="Pirin_N_dom"/>
</dbReference>
<dbReference type="RefSeq" id="WP_075009757.1">
    <property type="nucleotide sequence ID" value="NZ_FOAP01000019.1"/>
</dbReference>
<dbReference type="Pfam" id="PF02678">
    <property type="entry name" value="Pirin"/>
    <property type="match status" value="1"/>
</dbReference>
<keyword evidence="6" id="KW-1185">Reference proteome</keyword>
<feature type="domain" description="Pirin C-terminal" evidence="4">
    <location>
        <begin position="206"/>
        <end position="308"/>
    </location>
</feature>
<sequence>MASPLLETAPLGFPWVTVDPFLFCVHHDDAYPRANAQMGPAASLAGRQIGQDFEGKDGWRMYHGETVPGFPQHPHRGFETVTLARRGVIDHSDSLGATARFGEGDAQWLTAGSGVVHSEMFPLLHQDKPNPVELFQIWLNLPAADKLAPPHFSMLWNRDIPRCAFQDEAGRGTEVTVVAGQLDGRRAPPPPPRSWASRPDSDVAIWTIRMAPGAVWTLPPASGPRVNRTLYFFKGEALKVADQVVKSHLALAMRPEVPVRLEATGACEVLMLQGRPIGEPVVQHGPFVMNHRAEIQQAFQDYQRTGFGGWPWRRDDPVHGREEGRFARHADGRAERSEG</sequence>
<dbReference type="EMBL" id="FOAP01000019">
    <property type="protein sequence ID" value="SEM61015.1"/>
    <property type="molecule type" value="Genomic_DNA"/>
</dbReference>
<evidence type="ECO:0000259" key="4">
    <source>
        <dbReference type="Pfam" id="PF05726"/>
    </source>
</evidence>